<evidence type="ECO:0000256" key="5">
    <source>
        <dbReference type="HAMAP-Rule" id="MF_00821"/>
    </source>
</evidence>
<dbReference type="PANTHER" id="PTHR36918">
    <property type="match status" value="1"/>
</dbReference>
<dbReference type="GO" id="GO:0051082">
    <property type="term" value="F:unfolded protein binding"/>
    <property type="evidence" value="ECO:0007669"/>
    <property type="project" value="InterPro"/>
</dbReference>
<dbReference type="GO" id="GO:0051262">
    <property type="term" value="P:protein tetramerization"/>
    <property type="evidence" value="ECO:0007669"/>
    <property type="project" value="InterPro"/>
</dbReference>
<keyword evidence="2 5" id="KW-0813">Transport</keyword>
<keyword evidence="3 5" id="KW-0653">Protein transport</keyword>
<name>A0AAW9RFA4_9GAMM</name>
<dbReference type="AlphaFoldDB" id="A0AAW9RFA4"/>
<dbReference type="RefSeq" id="WP_354694844.1">
    <property type="nucleotide sequence ID" value="NZ_JAZHOG010000004.1"/>
</dbReference>
<evidence type="ECO:0000256" key="2">
    <source>
        <dbReference type="ARBA" id="ARBA00022448"/>
    </source>
</evidence>
<dbReference type="GO" id="GO:0005737">
    <property type="term" value="C:cytoplasm"/>
    <property type="evidence" value="ECO:0007669"/>
    <property type="project" value="UniProtKB-SubCell"/>
</dbReference>
<comment type="subcellular location">
    <subcellularLocation>
        <location evidence="5">Cytoplasm</location>
    </subcellularLocation>
</comment>
<feature type="region of interest" description="Disordered" evidence="6">
    <location>
        <begin position="155"/>
        <end position="179"/>
    </location>
</feature>
<gene>
    <name evidence="5 7" type="primary">secB</name>
    <name evidence="7" type="ORF">V3330_07795</name>
</gene>
<organism evidence="7 8">
    <name type="scientific">Elongatibacter sediminis</name>
    <dbReference type="NCBI Taxonomy" id="3119006"/>
    <lineage>
        <taxon>Bacteria</taxon>
        <taxon>Pseudomonadati</taxon>
        <taxon>Pseudomonadota</taxon>
        <taxon>Gammaproteobacteria</taxon>
        <taxon>Chromatiales</taxon>
        <taxon>Wenzhouxiangellaceae</taxon>
        <taxon>Elongatibacter</taxon>
    </lineage>
</organism>
<dbReference type="Gene3D" id="3.10.420.10">
    <property type="entry name" value="SecB-like"/>
    <property type="match status" value="1"/>
</dbReference>
<comment type="caution">
    <text evidence="7">The sequence shown here is derived from an EMBL/GenBank/DDBJ whole genome shotgun (WGS) entry which is preliminary data.</text>
</comment>
<evidence type="ECO:0000313" key="7">
    <source>
        <dbReference type="EMBL" id="MEJ8567525.1"/>
    </source>
</evidence>
<evidence type="ECO:0000313" key="8">
    <source>
        <dbReference type="Proteomes" id="UP001359886"/>
    </source>
</evidence>
<comment type="similarity">
    <text evidence="1 5">Belongs to the SecB family.</text>
</comment>
<dbReference type="PRINTS" id="PR01594">
    <property type="entry name" value="SECBCHAPRONE"/>
</dbReference>
<evidence type="ECO:0000256" key="6">
    <source>
        <dbReference type="SAM" id="MobiDB-lite"/>
    </source>
</evidence>
<dbReference type="EMBL" id="JAZHOG010000004">
    <property type="protein sequence ID" value="MEJ8567525.1"/>
    <property type="molecule type" value="Genomic_DNA"/>
</dbReference>
<keyword evidence="5" id="KW-0143">Chaperone</keyword>
<dbReference type="PANTHER" id="PTHR36918:SF1">
    <property type="entry name" value="PROTEIN-EXPORT PROTEIN SECB"/>
    <property type="match status" value="1"/>
</dbReference>
<protein>
    <recommendedName>
        <fullName evidence="5">Protein-export protein SecB</fullName>
    </recommendedName>
</protein>
<evidence type="ECO:0000256" key="1">
    <source>
        <dbReference type="ARBA" id="ARBA00009990"/>
    </source>
</evidence>
<dbReference type="GO" id="GO:0006457">
    <property type="term" value="P:protein folding"/>
    <property type="evidence" value="ECO:0007669"/>
    <property type="project" value="UniProtKB-UniRule"/>
</dbReference>
<dbReference type="SUPFAM" id="SSF54611">
    <property type="entry name" value="SecB-like"/>
    <property type="match status" value="1"/>
</dbReference>
<keyword evidence="4 5" id="KW-0811">Translocation</keyword>
<evidence type="ECO:0000256" key="4">
    <source>
        <dbReference type="ARBA" id="ARBA00023010"/>
    </source>
</evidence>
<dbReference type="InterPro" id="IPR003708">
    <property type="entry name" value="SecB"/>
</dbReference>
<sequence>MAEEQTEAPAMSPEDMAAAQFQIQKLYCKDVSFELPNAPEIFQEQGQADVKMSLAQRVDDIGDNLHEIVLTVTVTASMGEKTAYLAEVAQAGIFLISGFNDQTKHAVMNTMCPNALFPYARRAISALVGEGGFPPLTLQPVNFEQLYAQRMQELAGQQGAGGNGQDDAGGVPAEFTTEN</sequence>
<comment type="subunit">
    <text evidence="5">Homotetramer, a dimer of dimers. One homotetramer interacts with 1 SecA dimer.</text>
</comment>
<dbReference type="HAMAP" id="MF_00821">
    <property type="entry name" value="SecB"/>
    <property type="match status" value="1"/>
</dbReference>
<accession>A0AAW9RFA4</accession>
<comment type="function">
    <text evidence="5">One of the proteins required for the normal export of preproteins out of the cell cytoplasm. It is a molecular chaperone that binds to a subset of precursor proteins, maintaining them in a translocation-competent state. It also specifically binds to its receptor SecA.</text>
</comment>
<reference evidence="7 8" key="1">
    <citation type="submission" date="2024-02" db="EMBL/GenBank/DDBJ databases">
        <title>A novel Wenzhouxiangellaceae bacterium, isolated from coastal sediments.</title>
        <authorList>
            <person name="Du Z.-J."/>
            <person name="Ye Y.-Q."/>
            <person name="Zhang X.-Y."/>
        </authorList>
    </citation>
    <scope>NUCLEOTIDE SEQUENCE [LARGE SCALE GENOMIC DNA]</scope>
    <source>
        <strain evidence="7 8">CH-27</strain>
    </source>
</reference>
<dbReference type="Proteomes" id="UP001359886">
    <property type="component" value="Unassembled WGS sequence"/>
</dbReference>
<dbReference type="NCBIfam" id="NF004393">
    <property type="entry name" value="PRK05751.1-4"/>
    <property type="match status" value="1"/>
</dbReference>
<evidence type="ECO:0000256" key="3">
    <source>
        <dbReference type="ARBA" id="ARBA00022927"/>
    </source>
</evidence>
<dbReference type="NCBIfam" id="TIGR00809">
    <property type="entry name" value="secB"/>
    <property type="match status" value="1"/>
</dbReference>
<dbReference type="InterPro" id="IPR035958">
    <property type="entry name" value="SecB-like_sf"/>
</dbReference>
<dbReference type="Pfam" id="PF02556">
    <property type="entry name" value="SecB"/>
    <property type="match status" value="1"/>
</dbReference>
<dbReference type="GO" id="GO:0015031">
    <property type="term" value="P:protein transport"/>
    <property type="evidence" value="ECO:0007669"/>
    <property type="project" value="UniProtKB-UniRule"/>
</dbReference>
<proteinExistence type="inferred from homology"/>
<keyword evidence="8" id="KW-1185">Reference proteome</keyword>
<keyword evidence="5" id="KW-0963">Cytoplasm</keyword>